<feature type="domain" description="Lytic transglycosylase superhelical linker" evidence="5">
    <location>
        <begin position="414"/>
        <end position="478"/>
    </location>
</feature>
<keyword evidence="2 3" id="KW-0732">Signal</keyword>
<dbReference type="InterPro" id="IPR008939">
    <property type="entry name" value="Lytic_TGlycosylase_superhlx_U"/>
</dbReference>
<evidence type="ECO:0000313" key="6">
    <source>
        <dbReference type="EMBL" id="OLO11650.1"/>
    </source>
</evidence>
<dbReference type="EMBL" id="MSDQ01000020">
    <property type="protein sequence ID" value="OLO11650.1"/>
    <property type="molecule type" value="Genomic_DNA"/>
</dbReference>
<dbReference type="InterPro" id="IPR008258">
    <property type="entry name" value="Transglycosylase_SLT_dom_1"/>
</dbReference>
<evidence type="ECO:0000256" key="3">
    <source>
        <dbReference type="SAM" id="SignalP"/>
    </source>
</evidence>
<feature type="chain" id="PRO_5012909392" evidence="3">
    <location>
        <begin position="31"/>
        <end position="661"/>
    </location>
</feature>
<dbReference type="Gene3D" id="1.10.1240.20">
    <property type="entry name" value="Lytic transglycosylase, superhelical linker domain"/>
    <property type="match status" value="1"/>
</dbReference>
<dbReference type="Proteomes" id="UP000186806">
    <property type="component" value="Unassembled WGS sequence"/>
</dbReference>
<dbReference type="Pfam" id="PF14718">
    <property type="entry name" value="SLT_L"/>
    <property type="match status" value="1"/>
</dbReference>
<evidence type="ECO:0000256" key="2">
    <source>
        <dbReference type="ARBA" id="ARBA00022729"/>
    </source>
</evidence>
<comment type="similarity">
    <text evidence="1">Belongs to the transglycosylase Slt family.</text>
</comment>
<dbReference type="CDD" id="cd13401">
    <property type="entry name" value="Slt70-like"/>
    <property type="match status" value="1"/>
</dbReference>
<feature type="domain" description="Transglycosylase SLT" evidence="4">
    <location>
        <begin position="491"/>
        <end position="599"/>
    </location>
</feature>
<gene>
    <name evidence="6" type="ORF">BTW10_08430</name>
</gene>
<feature type="signal peptide" evidence="3">
    <location>
        <begin position="1"/>
        <end position="30"/>
    </location>
</feature>
<sequence>MLAPRLRQRWLTLLSVASLGLALQVTNVQAQSDTQTLDAADRAMKDALAAARDHRWSRIDDAAIDDHVLAGYVEYHRLKAHLTSAPAVEVESYIARHADSPLSNWMRGQAQIAFGRDGRFDDLLAISDGKPSGTIRQCYYYTALLDHQPQEAAQGGRELWQVGHSQPGACDRLFDTLRERGEIDEGDIWTRLTLAWQGGESRLVDYLADQLGDDWDAGIDALERLRGNYAAITEIPTDIGPQGQGSGALFTAAMHNFTRADTEAALEAWRKIAPHLSLSDTQRHTIEHDLAFYSMVRDIDNNLGWTDDALPRLADGDLFELRVRNALADQHWGEVIDWIDAMPEATRQKAHWQYWLGRALNQRGDTESAQAAWQLAAQERGFFAFAAADKLGQPYALNMDMPDVTPLQGELAAMRPSVQRSEALRRIDEPGLARSEWFHAIGQASAADAAALNAYALERGWYDLAVHGAIMAKQWDALAWRFPPAYQADFTQWGQRNGVDPYLLMAISRRESSFNRQAVSPVGARGLMQLMPGTASHVSRNLDIDAPSLGELFEPTTNIRLGSAYIRDMMERYRGNRLAAAAAYNAGPSRVDRWLREASGNFDLFVERIPYRETRAYVQAVLTYRVIFESLAKQGDSQGVALLTQAEREGIYDTTLLARNP</sequence>
<dbReference type="PANTHER" id="PTHR37423:SF5">
    <property type="entry name" value="SOLUBLE LYTIC MUREIN TRANSGLYCOSYLASE"/>
    <property type="match status" value="1"/>
</dbReference>
<accession>A0A1Q8TD99</accession>
<dbReference type="RefSeq" id="WP_075369022.1">
    <property type="nucleotide sequence ID" value="NZ_MSDQ01000020.1"/>
</dbReference>
<protein>
    <submittedName>
        <fullName evidence="6">Lytic murein transglycosylase</fullName>
    </submittedName>
</protein>
<dbReference type="GO" id="GO:0042597">
    <property type="term" value="C:periplasmic space"/>
    <property type="evidence" value="ECO:0007669"/>
    <property type="project" value="InterPro"/>
</dbReference>
<organism evidence="6 7">
    <name type="scientific">Chromohalobacter japonicus</name>
    <dbReference type="NCBI Taxonomy" id="223900"/>
    <lineage>
        <taxon>Bacteria</taxon>
        <taxon>Pseudomonadati</taxon>
        <taxon>Pseudomonadota</taxon>
        <taxon>Gammaproteobacteria</taxon>
        <taxon>Oceanospirillales</taxon>
        <taxon>Halomonadaceae</taxon>
        <taxon>Chromohalobacter</taxon>
    </lineage>
</organism>
<dbReference type="SUPFAM" id="SSF53955">
    <property type="entry name" value="Lysozyme-like"/>
    <property type="match status" value="1"/>
</dbReference>
<dbReference type="Gene3D" id="1.10.530.10">
    <property type="match status" value="1"/>
</dbReference>
<reference evidence="6 7" key="1">
    <citation type="submission" date="2016-12" db="EMBL/GenBank/DDBJ databases">
        <title>Draft genome sequences of strains Salinicola socius SMB35, Salinicola sp. MH3R3-1 and Chromohalobacter sp. SMB17 from the Verkhnekamsk potash mining region of Russia.</title>
        <authorList>
            <person name="Mavrodi D.V."/>
            <person name="Olsson B.E."/>
            <person name="Korsakova E.S."/>
            <person name="Pyankova A."/>
            <person name="Mavrodi O.V."/>
            <person name="Plotnikova E.G."/>
        </authorList>
    </citation>
    <scope>NUCLEOTIDE SEQUENCE [LARGE SCALE GENOMIC DNA]</scope>
    <source>
        <strain evidence="6 7">SMB17</strain>
    </source>
</reference>
<dbReference type="STRING" id="223900.GCA_000821045_01569"/>
<evidence type="ECO:0000313" key="7">
    <source>
        <dbReference type="Proteomes" id="UP000186806"/>
    </source>
</evidence>
<proteinExistence type="inferred from homology"/>
<dbReference type="InterPro" id="IPR037061">
    <property type="entry name" value="Lytic_TGlycoase_superhlx_L_sf"/>
</dbReference>
<dbReference type="AlphaFoldDB" id="A0A1Q8TD99"/>
<evidence type="ECO:0000259" key="4">
    <source>
        <dbReference type="Pfam" id="PF01464"/>
    </source>
</evidence>
<evidence type="ECO:0000259" key="5">
    <source>
        <dbReference type="Pfam" id="PF14718"/>
    </source>
</evidence>
<evidence type="ECO:0000256" key="1">
    <source>
        <dbReference type="ARBA" id="ARBA00007734"/>
    </source>
</evidence>
<dbReference type="Pfam" id="PF01464">
    <property type="entry name" value="SLT"/>
    <property type="match status" value="1"/>
</dbReference>
<dbReference type="GO" id="GO:0004553">
    <property type="term" value="F:hydrolase activity, hydrolyzing O-glycosyl compounds"/>
    <property type="evidence" value="ECO:0007669"/>
    <property type="project" value="InterPro"/>
</dbReference>
<dbReference type="InterPro" id="IPR023346">
    <property type="entry name" value="Lysozyme-like_dom_sf"/>
</dbReference>
<dbReference type="Gene3D" id="1.25.20.10">
    <property type="entry name" value="Bacterial muramidases"/>
    <property type="match status" value="1"/>
</dbReference>
<dbReference type="InterPro" id="IPR012289">
    <property type="entry name" value="Lytic_TGlycosylase_superhlx_L"/>
</dbReference>
<dbReference type="PANTHER" id="PTHR37423">
    <property type="entry name" value="SOLUBLE LYTIC MUREIN TRANSGLYCOSYLASE-RELATED"/>
    <property type="match status" value="1"/>
</dbReference>
<dbReference type="SUPFAM" id="SSF48435">
    <property type="entry name" value="Bacterial muramidases"/>
    <property type="match status" value="1"/>
</dbReference>
<comment type="caution">
    <text evidence="6">The sequence shown here is derived from an EMBL/GenBank/DDBJ whole genome shotgun (WGS) entry which is preliminary data.</text>
</comment>
<keyword evidence="7" id="KW-1185">Reference proteome</keyword>
<name>A0A1Q8TD99_9GAMM</name>